<dbReference type="KEGG" id="hhl:Halha_1611"/>
<dbReference type="EMBL" id="CP003359">
    <property type="protein sequence ID" value="AGB41549.1"/>
    <property type="molecule type" value="Genomic_DNA"/>
</dbReference>
<dbReference type="HOGENOM" id="CLU_1265463_0_0_9"/>
<proteinExistence type="predicted"/>
<evidence type="ECO:0000313" key="2">
    <source>
        <dbReference type="Proteomes" id="UP000010880"/>
    </source>
</evidence>
<dbReference type="Proteomes" id="UP000010880">
    <property type="component" value="Chromosome"/>
</dbReference>
<protein>
    <recommendedName>
        <fullName evidence="3">Outer membrane protein beta-barrel domain-containing protein</fullName>
    </recommendedName>
</protein>
<evidence type="ECO:0008006" key="3">
    <source>
        <dbReference type="Google" id="ProtNLM"/>
    </source>
</evidence>
<evidence type="ECO:0000313" key="1">
    <source>
        <dbReference type="EMBL" id="AGB41549.1"/>
    </source>
</evidence>
<dbReference type="OrthoDB" id="2112435at2"/>
<keyword evidence="2" id="KW-1185">Reference proteome</keyword>
<reference evidence="2" key="1">
    <citation type="submission" date="2012-02" db="EMBL/GenBank/DDBJ databases">
        <title>The complete genome of Halobacteroides halobius DSM 5150.</title>
        <authorList>
            <person name="Lucas S."/>
            <person name="Copeland A."/>
            <person name="Lapidus A."/>
            <person name="Glavina del Rio T."/>
            <person name="Dalin E."/>
            <person name="Tice H."/>
            <person name="Bruce D."/>
            <person name="Goodwin L."/>
            <person name="Pitluck S."/>
            <person name="Peters L."/>
            <person name="Mikhailova N."/>
            <person name="Gu W."/>
            <person name="Kyrpides N."/>
            <person name="Mavromatis K."/>
            <person name="Ivanova N."/>
            <person name="Brettin T."/>
            <person name="Detter J.C."/>
            <person name="Han C."/>
            <person name="Larimer F."/>
            <person name="Land M."/>
            <person name="Hauser L."/>
            <person name="Markowitz V."/>
            <person name="Cheng J.-F."/>
            <person name="Hugenholtz P."/>
            <person name="Woyke T."/>
            <person name="Wu D."/>
            <person name="Tindall B."/>
            <person name="Pomrenke H."/>
            <person name="Brambilla E."/>
            <person name="Klenk H.-P."/>
            <person name="Eisen J.A."/>
        </authorList>
    </citation>
    <scope>NUCLEOTIDE SEQUENCE [LARGE SCALE GENOMIC DNA]</scope>
    <source>
        <strain evidence="2">ATCC 35273 / DSM 5150 / MD-1</strain>
    </source>
</reference>
<dbReference type="RefSeq" id="WP_015327266.1">
    <property type="nucleotide sequence ID" value="NC_019978.1"/>
</dbReference>
<accession>L0KAZ9</accession>
<gene>
    <name evidence="1" type="ordered locus">Halha_1611</name>
</gene>
<organism evidence="1 2">
    <name type="scientific">Halobacteroides halobius (strain ATCC 35273 / DSM 5150 / MD-1)</name>
    <dbReference type="NCBI Taxonomy" id="748449"/>
    <lineage>
        <taxon>Bacteria</taxon>
        <taxon>Bacillati</taxon>
        <taxon>Bacillota</taxon>
        <taxon>Clostridia</taxon>
        <taxon>Halanaerobiales</taxon>
        <taxon>Halobacteroidaceae</taxon>
        <taxon>Halobacteroides</taxon>
    </lineage>
</organism>
<dbReference type="STRING" id="748449.Halha_1611"/>
<name>L0KAZ9_HALHC</name>
<sequence length="218" mass="25245">MKNYVVLIFIIVFSFNLTALAQSNIVFVGGLTYNNLLYSTIKQGQIDNNFALRESLNEGLGYYGEAIYWPVKRFGVGIGVDQVTAKWEDTIQGIGRLIERRYTRQLVGPYTKVIYKLNRSTELGLSCVYYYYSDYRYETKYIDNYYKTGRGLGFLLGTKNNHSITDNLSIVTSLNYRVARIDLRKEYNSYTKELVANRKDDLLYIQGLRASMGITYKF</sequence>
<dbReference type="AlphaFoldDB" id="L0KAZ9"/>